<dbReference type="InterPro" id="IPR036249">
    <property type="entry name" value="Thioredoxin-like_sf"/>
</dbReference>
<gene>
    <name evidence="1" type="ORF">FGM01_05250</name>
</gene>
<dbReference type="Proteomes" id="UP000315131">
    <property type="component" value="Unassembled WGS sequence"/>
</dbReference>
<organism evidence="1 2">
    <name type="scientific">Christiangramia sabulilitoris</name>
    <dbReference type="NCBI Taxonomy" id="2583991"/>
    <lineage>
        <taxon>Bacteria</taxon>
        <taxon>Pseudomonadati</taxon>
        <taxon>Bacteroidota</taxon>
        <taxon>Flavobacteriia</taxon>
        <taxon>Flavobacteriales</taxon>
        <taxon>Flavobacteriaceae</taxon>
        <taxon>Christiangramia</taxon>
    </lineage>
</organism>
<reference evidence="1 2" key="1">
    <citation type="submission" date="2019-06" db="EMBL/GenBank/DDBJ databases">
        <title>Gramella sabulilitoris sp. nov., isolated from a marine sand.</title>
        <authorList>
            <person name="Yoon J.-H."/>
        </authorList>
    </citation>
    <scope>NUCLEOTIDE SEQUENCE [LARGE SCALE GENOMIC DNA]</scope>
    <source>
        <strain evidence="1 2">HSMS-1</strain>
    </source>
</reference>
<dbReference type="PANTHER" id="PTHR32234">
    <property type="entry name" value="THIOL:DISULFIDE INTERCHANGE PROTEIN DSBD"/>
    <property type="match status" value="1"/>
</dbReference>
<dbReference type="EMBL" id="VHSF01000001">
    <property type="protein sequence ID" value="TRO67577.1"/>
    <property type="molecule type" value="Genomic_DNA"/>
</dbReference>
<sequence>MICITCLCAFNLNAQKQTSGVNWITFEQLYDSIQNKPKKVFIDFYADWCMPCRKMDKEVFPAPAISKILNEDYYAVKMNVESADTIRFGNQIFVNERLNRRNPVHQIALLMARRKNRPFSLPAMVILDENFEAKARYFQFLNTDQLLDILQSN</sequence>
<proteinExistence type="predicted"/>
<dbReference type="Pfam" id="PF13899">
    <property type="entry name" value="Thioredoxin_7"/>
    <property type="match status" value="1"/>
</dbReference>
<dbReference type="GO" id="GO:0015035">
    <property type="term" value="F:protein-disulfide reductase activity"/>
    <property type="evidence" value="ECO:0007669"/>
    <property type="project" value="TreeGrafter"/>
</dbReference>
<comment type="caution">
    <text evidence="1">The sequence shown here is derived from an EMBL/GenBank/DDBJ whole genome shotgun (WGS) entry which is preliminary data.</text>
</comment>
<dbReference type="AlphaFoldDB" id="A0A550I9A8"/>
<dbReference type="Gene3D" id="3.40.30.10">
    <property type="entry name" value="Glutaredoxin"/>
    <property type="match status" value="1"/>
</dbReference>
<dbReference type="SUPFAM" id="SSF52833">
    <property type="entry name" value="Thioredoxin-like"/>
    <property type="match status" value="1"/>
</dbReference>
<keyword evidence="2" id="KW-1185">Reference proteome</keyword>
<evidence type="ECO:0000313" key="2">
    <source>
        <dbReference type="Proteomes" id="UP000315131"/>
    </source>
</evidence>
<protein>
    <submittedName>
        <fullName evidence="1">DUF255 domain-containing protein</fullName>
    </submittedName>
</protein>
<name>A0A550I9A8_9FLAO</name>
<dbReference type="OrthoDB" id="9811036at2"/>
<dbReference type="GO" id="GO:0045454">
    <property type="term" value="P:cell redox homeostasis"/>
    <property type="evidence" value="ECO:0007669"/>
    <property type="project" value="TreeGrafter"/>
</dbReference>
<dbReference type="PANTHER" id="PTHR32234:SF0">
    <property type="entry name" value="THIOL:DISULFIDE INTERCHANGE PROTEIN DSBD"/>
    <property type="match status" value="1"/>
</dbReference>
<evidence type="ECO:0000313" key="1">
    <source>
        <dbReference type="EMBL" id="TRO67577.1"/>
    </source>
</evidence>
<accession>A0A550I9A8</accession>